<keyword evidence="2" id="KW-1185">Reference proteome</keyword>
<evidence type="ECO:0000313" key="1">
    <source>
        <dbReference type="EMBL" id="TDT14602.1"/>
    </source>
</evidence>
<gene>
    <name evidence="1" type="ORF">BDK89_0157</name>
</gene>
<protein>
    <submittedName>
        <fullName evidence="1">Uncharacterized protein</fullName>
    </submittedName>
</protein>
<dbReference type="EMBL" id="SOAU01000001">
    <property type="protein sequence ID" value="TDT14602.1"/>
    <property type="molecule type" value="Genomic_DNA"/>
</dbReference>
<proteinExistence type="predicted"/>
<comment type="caution">
    <text evidence="1">The sequence shown here is derived from an EMBL/GenBank/DDBJ whole genome shotgun (WGS) entry which is preliminary data.</text>
</comment>
<evidence type="ECO:0000313" key="2">
    <source>
        <dbReference type="Proteomes" id="UP000294558"/>
    </source>
</evidence>
<accession>A0A4R7HUK0</accession>
<reference evidence="1 2" key="1">
    <citation type="submission" date="2019-03" db="EMBL/GenBank/DDBJ databases">
        <title>Sequencing the genomes of 1000 actinobacteria strains.</title>
        <authorList>
            <person name="Klenk H.-P."/>
        </authorList>
    </citation>
    <scope>NUCLEOTIDE SEQUENCE [LARGE SCALE GENOMIC DNA]</scope>
    <source>
        <strain evidence="1 2">DSM 18936</strain>
    </source>
</reference>
<name>A0A4R7HUK0_9ACTN</name>
<dbReference type="AlphaFoldDB" id="A0A4R7HUK0"/>
<organism evidence="1 2">
    <name type="scientific">Ilumatobacter fluminis</name>
    <dbReference type="NCBI Taxonomy" id="467091"/>
    <lineage>
        <taxon>Bacteria</taxon>
        <taxon>Bacillati</taxon>
        <taxon>Actinomycetota</taxon>
        <taxon>Acidimicrobiia</taxon>
        <taxon>Acidimicrobiales</taxon>
        <taxon>Ilumatobacteraceae</taxon>
        <taxon>Ilumatobacter</taxon>
    </lineage>
</organism>
<sequence>MLIGGAGPQDLVLGQELSDAPESSWLRQFDRLGSGSLENVVRQLRD</sequence>
<dbReference type="Proteomes" id="UP000294558">
    <property type="component" value="Unassembled WGS sequence"/>
</dbReference>